<dbReference type="Proteomes" id="UP000830115">
    <property type="component" value="Chromosome"/>
</dbReference>
<proteinExistence type="predicted"/>
<keyword evidence="1" id="KW-0812">Transmembrane</keyword>
<feature type="transmembrane region" description="Helical" evidence="1">
    <location>
        <begin position="12"/>
        <end position="32"/>
    </location>
</feature>
<dbReference type="EMBL" id="CP086322">
    <property type="protein sequence ID" value="UQA95590.1"/>
    <property type="molecule type" value="Genomic_DNA"/>
</dbReference>
<evidence type="ECO:0000313" key="2">
    <source>
        <dbReference type="EMBL" id="UQA95590.1"/>
    </source>
</evidence>
<dbReference type="RefSeq" id="WP_248866503.1">
    <property type="nucleotide sequence ID" value="NZ_CP086322.1"/>
</dbReference>
<sequence>MANAPVEKKVTAASAAAYLGSTGLLGILAAVQDNARLLEWMPDTLSPFILAIVPTLITFATGWQAKHTPRTSDGVEPTEG</sequence>
<gene>
    <name evidence="2" type="ORF">K9S39_30365</name>
</gene>
<evidence type="ECO:0000313" key="3">
    <source>
        <dbReference type="Proteomes" id="UP000830115"/>
    </source>
</evidence>
<evidence type="ECO:0000256" key="1">
    <source>
        <dbReference type="SAM" id="Phobius"/>
    </source>
</evidence>
<protein>
    <submittedName>
        <fullName evidence="2">Holin</fullName>
    </submittedName>
</protein>
<keyword evidence="3" id="KW-1185">Reference proteome</keyword>
<feature type="transmembrane region" description="Helical" evidence="1">
    <location>
        <begin position="44"/>
        <end position="63"/>
    </location>
</feature>
<name>A0ABY4MGQ0_9ACTN</name>
<keyword evidence="1" id="KW-1133">Transmembrane helix</keyword>
<keyword evidence="1" id="KW-0472">Membrane</keyword>
<reference evidence="2" key="1">
    <citation type="submission" date="2021-10" db="EMBL/GenBank/DDBJ databases">
        <title>Streptomyces nigrumlapis sp.nov.,an antimicrobial producing actinobacterium isolated from Black Gobi rocks.</title>
        <authorList>
            <person name="Wen Y."/>
            <person name="Zhang W."/>
            <person name="Liu X.G."/>
        </authorList>
    </citation>
    <scope>NUCLEOTIDE SEQUENCE</scope>
    <source>
        <strain evidence="2">ST13-2-2</strain>
    </source>
</reference>
<accession>A0ABY4MGQ0</accession>
<organism evidence="2 3">
    <name type="scientific">Streptomyces halobius</name>
    <dbReference type="NCBI Taxonomy" id="2879846"/>
    <lineage>
        <taxon>Bacteria</taxon>
        <taxon>Bacillati</taxon>
        <taxon>Actinomycetota</taxon>
        <taxon>Actinomycetes</taxon>
        <taxon>Kitasatosporales</taxon>
        <taxon>Streptomycetaceae</taxon>
        <taxon>Streptomyces</taxon>
    </lineage>
</organism>